<feature type="compositionally biased region" description="Basic and acidic residues" evidence="1">
    <location>
        <begin position="163"/>
        <end position="175"/>
    </location>
</feature>
<evidence type="ECO:0000313" key="3">
    <source>
        <dbReference type="EMBL" id="KAK3360113.1"/>
    </source>
</evidence>
<reference evidence="3" key="1">
    <citation type="journal article" date="2023" name="Mol. Phylogenet. Evol.">
        <title>Genome-scale phylogeny and comparative genomics of the fungal order Sordariales.</title>
        <authorList>
            <person name="Hensen N."/>
            <person name="Bonometti L."/>
            <person name="Westerberg I."/>
            <person name="Brannstrom I.O."/>
            <person name="Guillou S."/>
            <person name="Cros-Aarteil S."/>
            <person name="Calhoun S."/>
            <person name="Haridas S."/>
            <person name="Kuo A."/>
            <person name="Mondo S."/>
            <person name="Pangilinan J."/>
            <person name="Riley R."/>
            <person name="LaButti K."/>
            <person name="Andreopoulos B."/>
            <person name="Lipzen A."/>
            <person name="Chen C."/>
            <person name="Yan M."/>
            <person name="Daum C."/>
            <person name="Ng V."/>
            <person name="Clum A."/>
            <person name="Steindorff A."/>
            <person name="Ohm R.A."/>
            <person name="Martin F."/>
            <person name="Silar P."/>
            <person name="Natvig D.O."/>
            <person name="Lalanne C."/>
            <person name="Gautier V."/>
            <person name="Ament-Velasquez S.L."/>
            <person name="Kruys A."/>
            <person name="Hutchinson M.I."/>
            <person name="Powell A.J."/>
            <person name="Barry K."/>
            <person name="Miller A.N."/>
            <person name="Grigoriev I.V."/>
            <person name="Debuchy R."/>
            <person name="Gladieux P."/>
            <person name="Hiltunen Thoren M."/>
            <person name="Johannesson H."/>
        </authorList>
    </citation>
    <scope>NUCLEOTIDE SEQUENCE</scope>
    <source>
        <strain evidence="3">CBS 955.72</strain>
    </source>
</reference>
<comment type="caution">
    <text evidence="3">The sequence shown here is derived from an EMBL/GenBank/DDBJ whole genome shotgun (WGS) entry which is preliminary data.</text>
</comment>
<feature type="transmembrane region" description="Helical" evidence="2">
    <location>
        <begin position="46"/>
        <end position="69"/>
    </location>
</feature>
<evidence type="ECO:0000313" key="4">
    <source>
        <dbReference type="Proteomes" id="UP001275084"/>
    </source>
</evidence>
<evidence type="ECO:0000256" key="1">
    <source>
        <dbReference type="SAM" id="MobiDB-lite"/>
    </source>
</evidence>
<organism evidence="3 4">
    <name type="scientific">Lasiosphaeria hispida</name>
    <dbReference type="NCBI Taxonomy" id="260671"/>
    <lineage>
        <taxon>Eukaryota</taxon>
        <taxon>Fungi</taxon>
        <taxon>Dikarya</taxon>
        <taxon>Ascomycota</taxon>
        <taxon>Pezizomycotina</taxon>
        <taxon>Sordariomycetes</taxon>
        <taxon>Sordariomycetidae</taxon>
        <taxon>Sordariales</taxon>
        <taxon>Lasiosphaeriaceae</taxon>
        <taxon>Lasiosphaeria</taxon>
    </lineage>
</organism>
<gene>
    <name evidence="3" type="ORF">B0T25DRAFT_120879</name>
</gene>
<dbReference type="AlphaFoldDB" id="A0AAJ0MIA5"/>
<keyword evidence="2" id="KW-1133">Transmembrane helix</keyword>
<keyword evidence="2" id="KW-0472">Membrane</keyword>
<feature type="region of interest" description="Disordered" evidence="1">
    <location>
        <begin position="152"/>
        <end position="175"/>
    </location>
</feature>
<sequence>MSDGIYKTLITSPSYPTFPSSSPSSPSLSPSHSHPFKHSPYIHTMYAVLFFITANFFWLLYLAGLAGAAPLNTTLLNATSTSVVMANLVNPTNNTSPSPVPTDTPQPHLTPLGIAFVAVGAIIFAVASGMCVCCFASCGPSLPARRRWTNTPPPAYAPAGHQEGVELRDFAERKE</sequence>
<keyword evidence="4" id="KW-1185">Reference proteome</keyword>
<accession>A0AAJ0MIA5</accession>
<keyword evidence="2" id="KW-0812">Transmembrane</keyword>
<feature type="transmembrane region" description="Helical" evidence="2">
    <location>
        <begin position="112"/>
        <end position="138"/>
    </location>
</feature>
<name>A0AAJ0MIA5_9PEZI</name>
<evidence type="ECO:0000256" key="2">
    <source>
        <dbReference type="SAM" id="Phobius"/>
    </source>
</evidence>
<dbReference type="EMBL" id="JAUIQD010000002">
    <property type="protein sequence ID" value="KAK3360113.1"/>
    <property type="molecule type" value="Genomic_DNA"/>
</dbReference>
<proteinExistence type="predicted"/>
<protein>
    <submittedName>
        <fullName evidence="3">Uncharacterized protein</fullName>
    </submittedName>
</protein>
<dbReference type="Proteomes" id="UP001275084">
    <property type="component" value="Unassembled WGS sequence"/>
</dbReference>
<reference evidence="3" key="2">
    <citation type="submission" date="2023-06" db="EMBL/GenBank/DDBJ databases">
        <authorList>
            <consortium name="Lawrence Berkeley National Laboratory"/>
            <person name="Haridas S."/>
            <person name="Hensen N."/>
            <person name="Bonometti L."/>
            <person name="Westerberg I."/>
            <person name="Brannstrom I.O."/>
            <person name="Guillou S."/>
            <person name="Cros-Aarteil S."/>
            <person name="Calhoun S."/>
            <person name="Kuo A."/>
            <person name="Mondo S."/>
            <person name="Pangilinan J."/>
            <person name="Riley R."/>
            <person name="Labutti K."/>
            <person name="Andreopoulos B."/>
            <person name="Lipzen A."/>
            <person name="Chen C."/>
            <person name="Yanf M."/>
            <person name="Daum C."/>
            <person name="Ng V."/>
            <person name="Clum A."/>
            <person name="Steindorff A."/>
            <person name="Ohm R."/>
            <person name="Martin F."/>
            <person name="Silar P."/>
            <person name="Natvig D."/>
            <person name="Lalanne C."/>
            <person name="Gautier V."/>
            <person name="Ament-Velasquez S.L."/>
            <person name="Kruys A."/>
            <person name="Hutchinson M.I."/>
            <person name="Powell A.J."/>
            <person name="Barry K."/>
            <person name="Miller A.N."/>
            <person name="Grigoriev I.V."/>
            <person name="Debuchy R."/>
            <person name="Gladieux P."/>
            <person name="Thoren M.H."/>
            <person name="Johannesson H."/>
        </authorList>
    </citation>
    <scope>NUCLEOTIDE SEQUENCE</scope>
    <source>
        <strain evidence="3">CBS 955.72</strain>
    </source>
</reference>